<keyword evidence="3" id="KW-1185">Reference proteome</keyword>
<evidence type="ECO:0000313" key="3">
    <source>
        <dbReference type="Proteomes" id="UP000276133"/>
    </source>
</evidence>
<keyword evidence="1" id="KW-0472">Membrane</keyword>
<reference evidence="2 3" key="1">
    <citation type="journal article" date="2018" name="Sci. Rep.">
        <title>Genomic signatures of local adaptation to the degree of environmental predictability in rotifers.</title>
        <authorList>
            <person name="Franch-Gras L."/>
            <person name="Hahn C."/>
            <person name="Garcia-Roger E.M."/>
            <person name="Carmona M.J."/>
            <person name="Serra M."/>
            <person name="Gomez A."/>
        </authorList>
    </citation>
    <scope>NUCLEOTIDE SEQUENCE [LARGE SCALE GENOMIC DNA]</scope>
    <source>
        <strain evidence="2">HYR1</strain>
    </source>
</reference>
<dbReference type="AlphaFoldDB" id="A0A3M7R672"/>
<gene>
    <name evidence="2" type="ORF">BpHYR1_049265</name>
</gene>
<sequence>MTYFKSFTKNRLFKLRSCDINRERLVFNHYPSIFFLLSKMLKRAFVAWFGLPVLRFSSICTTLAGNIHIFLNLLPNGLGDSRPLL</sequence>
<evidence type="ECO:0000256" key="1">
    <source>
        <dbReference type="SAM" id="Phobius"/>
    </source>
</evidence>
<accession>A0A3M7R672</accession>
<dbReference type="EMBL" id="REGN01004101">
    <property type="protein sequence ID" value="RNA19102.1"/>
    <property type="molecule type" value="Genomic_DNA"/>
</dbReference>
<keyword evidence="1" id="KW-0812">Transmembrane</keyword>
<comment type="caution">
    <text evidence="2">The sequence shown here is derived from an EMBL/GenBank/DDBJ whole genome shotgun (WGS) entry which is preliminary data.</text>
</comment>
<dbReference type="Proteomes" id="UP000276133">
    <property type="component" value="Unassembled WGS sequence"/>
</dbReference>
<proteinExistence type="predicted"/>
<evidence type="ECO:0000313" key="2">
    <source>
        <dbReference type="EMBL" id="RNA19102.1"/>
    </source>
</evidence>
<protein>
    <submittedName>
        <fullName evidence="2">Uncharacterized protein</fullName>
    </submittedName>
</protein>
<keyword evidence="1" id="KW-1133">Transmembrane helix</keyword>
<feature type="transmembrane region" description="Helical" evidence="1">
    <location>
        <begin position="45"/>
        <end position="71"/>
    </location>
</feature>
<name>A0A3M7R672_BRAPC</name>
<organism evidence="2 3">
    <name type="scientific">Brachionus plicatilis</name>
    <name type="common">Marine rotifer</name>
    <name type="synonym">Brachionus muelleri</name>
    <dbReference type="NCBI Taxonomy" id="10195"/>
    <lineage>
        <taxon>Eukaryota</taxon>
        <taxon>Metazoa</taxon>
        <taxon>Spiralia</taxon>
        <taxon>Gnathifera</taxon>
        <taxon>Rotifera</taxon>
        <taxon>Eurotatoria</taxon>
        <taxon>Monogononta</taxon>
        <taxon>Pseudotrocha</taxon>
        <taxon>Ploima</taxon>
        <taxon>Brachionidae</taxon>
        <taxon>Brachionus</taxon>
    </lineage>
</organism>